<evidence type="ECO:0000256" key="2">
    <source>
        <dbReference type="ARBA" id="ARBA00022694"/>
    </source>
</evidence>
<comment type="subcellular location">
    <subcellularLocation>
        <location evidence="3">Cytoplasm</location>
    </subcellularLocation>
</comment>
<dbReference type="UniPathway" id="UPA00988"/>
<dbReference type="InterPro" id="IPR019407">
    <property type="entry name" value="CTU2"/>
</dbReference>
<evidence type="ECO:0000313" key="5">
    <source>
        <dbReference type="EMBL" id="TFK99571.1"/>
    </source>
</evidence>
<dbReference type="OrthoDB" id="25129at2759"/>
<organism evidence="5 6">
    <name type="scientific">Pterulicium gracile</name>
    <dbReference type="NCBI Taxonomy" id="1884261"/>
    <lineage>
        <taxon>Eukaryota</taxon>
        <taxon>Fungi</taxon>
        <taxon>Dikarya</taxon>
        <taxon>Basidiomycota</taxon>
        <taxon>Agaricomycotina</taxon>
        <taxon>Agaricomycetes</taxon>
        <taxon>Agaricomycetidae</taxon>
        <taxon>Agaricales</taxon>
        <taxon>Pleurotineae</taxon>
        <taxon>Pterulaceae</taxon>
        <taxon>Pterulicium</taxon>
    </lineage>
</organism>
<dbReference type="PANTHER" id="PTHR20882:SF14">
    <property type="entry name" value="CYTOPLASMIC TRNA 2-THIOLATION PROTEIN 2"/>
    <property type="match status" value="1"/>
</dbReference>
<dbReference type="GO" id="GO:0016783">
    <property type="term" value="F:sulfurtransferase activity"/>
    <property type="evidence" value="ECO:0007669"/>
    <property type="project" value="TreeGrafter"/>
</dbReference>
<protein>
    <recommendedName>
        <fullName evidence="3">Cytoplasmic tRNA 2-thiolation protein 2</fullName>
    </recommendedName>
</protein>
<comment type="similarity">
    <text evidence="3">Belongs to the CTU2/NCS2 family.</text>
</comment>
<dbReference type="GO" id="GO:0032447">
    <property type="term" value="P:protein urmylation"/>
    <property type="evidence" value="ECO:0007669"/>
    <property type="project" value="UniProtKB-UniRule"/>
</dbReference>
<keyword evidence="2 3" id="KW-0819">tRNA processing</keyword>
<accession>A0A5C3QD02</accession>
<dbReference type="GO" id="GO:0002143">
    <property type="term" value="P:tRNA wobble position uridine thiolation"/>
    <property type="evidence" value="ECO:0007669"/>
    <property type="project" value="TreeGrafter"/>
</dbReference>
<reference evidence="5 6" key="1">
    <citation type="journal article" date="2019" name="Nat. Ecol. Evol.">
        <title>Megaphylogeny resolves global patterns of mushroom evolution.</title>
        <authorList>
            <person name="Varga T."/>
            <person name="Krizsan K."/>
            <person name="Foldi C."/>
            <person name="Dima B."/>
            <person name="Sanchez-Garcia M."/>
            <person name="Sanchez-Ramirez S."/>
            <person name="Szollosi G.J."/>
            <person name="Szarkandi J.G."/>
            <person name="Papp V."/>
            <person name="Albert L."/>
            <person name="Andreopoulos W."/>
            <person name="Angelini C."/>
            <person name="Antonin V."/>
            <person name="Barry K.W."/>
            <person name="Bougher N.L."/>
            <person name="Buchanan P."/>
            <person name="Buyck B."/>
            <person name="Bense V."/>
            <person name="Catcheside P."/>
            <person name="Chovatia M."/>
            <person name="Cooper J."/>
            <person name="Damon W."/>
            <person name="Desjardin D."/>
            <person name="Finy P."/>
            <person name="Geml J."/>
            <person name="Haridas S."/>
            <person name="Hughes K."/>
            <person name="Justo A."/>
            <person name="Karasinski D."/>
            <person name="Kautmanova I."/>
            <person name="Kiss B."/>
            <person name="Kocsube S."/>
            <person name="Kotiranta H."/>
            <person name="LaButti K.M."/>
            <person name="Lechner B.E."/>
            <person name="Liimatainen K."/>
            <person name="Lipzen A."/>
            <person name="Lukacs Z."/>
            <person name="Mihaltcheva S."/>
            <person name="Morgado L.N."/>
            <person name="Niskanen T."/>
            <person name="Noordeloos M.E."/>
            <person name="Ohm R.A."/>
            <person name="Ortiz-Santana B."/>
            <person name="Ovrebo C."/>
            <person name="Racz N."/>
            <person name="Riley R."/>
            <person name="Savchenko A."/>
            <person name="Shiryaev A."/>
            <person name="Soop K."/>
            <person name="Spirin V."/>
            <person name="Szebenyi C."/>
            <person name="Tomsovsky M."/>
            <person name="Tulloss R.E."/>
            <person name="Uehling J."/>
            <person name="Grigoriev I.V."/>
            <person name="Vagvolgyi C."/>
            <person name="Papp T."/>
            <person name="Martin F.M."/>
            <person name="Miettinen O."/>
            <person name="Hibbett D.S."/>
            <person name="Nagy L.G."/>
        </authorList>
    </citation>
    <scope>NUCLEOTIDE SEQUENCE [LARGE SCALE GENOMIC DNA]</scope>
    <source>
        <strain evidence="5 6">CBS 309.79</strain>
    </source>
</reference>
<dbReference type="AlphaFoldDB" id="A0A5C3QD02"/>
<evidence type="ECO:0000256" key="3">
    <source>
        <dbReference type="HAMAP-Rule" id="MF_03054"/>
    </source>
</evidence>
<dbReference type="GO" id="GO:0000049">
    <property type="term" value="F:tRNA binding"/>
    <property type="evidence" value="ECO:0007669"/>
    <property type="project" value="InterPro"/>
</dbReference>
<comment type="pathway">
    <text evidence="3">tRNA modification; 5-methoxycarbonylmethyl-2-thiouridine-tRNA biosynthesis.</text>
</comment>
<evidence type="ECO:0000313" key="6">
    <source>
        <dbReference type="Proteomes" id="UP000305067"/>
    </source>
</evidence>
<comment type="function">
    <text evidence="3">Plays a central role in 2-thiolation of mcm(5)S(2)U at tRNA wobble positions of tRNA(Lys), tRNA(Glu) and tRNA(Gln). May act by forming a heterodimer with NCS6 that ligates sulfur from thiocarboxylated URM1 onto the uridine of tRNAs at wobble position. Prior mcm(5) tRNA modification by the elongator complex is required for 2-thiolation. May also be involved in protein urmylation.</text>
</comment>
<dbReference type="EMBL" id="ML178833">
    <property type="protein sequence ID" value="TFK99571.1"/>
    <property type="molecule type" value="Genomic_DNA"/>
</dbReference>
<dbReference type="STRING" id="1884261.A0A5C3QD02"/>
<dbReference type="Proteomes" id="UP000305067">
    <property type="component" value="Unassembled WGS sequence"/>
</dbReference>
<keyword evidence="6" id="KW-1185">Reference proteome</keyword>
<evidence type="ECO:0000256" key="4">
    <source>
        <dbReference type="SAM" id="MobiDB-lite"/>
    </source>
</evidence>
<feature type="compositionally biased region" description="Low complexity" evidence="4">
    <location>
        <begin position="71"/>
        <end position="81"/>
    </location>
</feature>
<evidence type="ECO:0000256" key="1">
    <source>
        <dbReference type="ARBA" id="ARBA00022490"/>
    </source>
</evidence>
<dbReference type="Gene3D" id="3.40.50.620">
    <property type="entry name" value="HUPs"/>
    <property type="match status" value="1"/>
</dbReference>
<sequence length="584" mass="62237">MTCGNPNVDEQDALMPRRTIGKHANMCVKCKEPTGRVFIRHSVYCKDCFSIHVVQKCRRCLDPHINPTPSPSTSTSTNPKMKPTKTPKRTADLRASGNLVLGYSGGLGSAVLLEIIDKWYFKSISERDGGGDKGGKRHPRNLSKVWEKAYVCYVEMSGVDDTIRDTTEEIREAVSRYPMFEFVPLRLEDAFDPAWWARITGSATLPADLRIISPELDLSLPSSSSPSSSPTTNPLATLRTYLTSLPTTTALYTSLTHLTRLLLLHTARSLSASHLLLGTNLTGLSVNLIDGIAVGGGFVVREEAGEVWQPNADGKGQGRDGGEIRVVRPLRELGMKECAVWAWWEGVGVVGEESVPLKGASIGRLTKDFIIGLEKDYPSTVSAIARTCGKLAPKGSNGGKCVLCERPAQSGVQAWKDRISIREFDGIESVPHISTSTSASPLPTPSTPSPDSDPPLSLSPHLCYVCHTTLTSRSSRSTASSIAGGEGLVLPLWAREAMGRFVPAPLGDAGAAGGDETGAHRNGAGVNGDGAGVNGDGAGVNGDGAGVNGDGDEMKSHVNGDGEVLVRRKVGEDEMRERVGAFLL</sequence>
<dbReference type="PANTHER" id="PTHR20882">
    <property type="entry name" value="CYTOPLASMIC TRNA 2-THIOLATION PROTEIN 2"/>
    <property type="match status" value="1"/>
</dbReference>
<dbReference type="HAMAP" id="MF_03054">
    <property type="entry name" value="CTU2"/>
    <property type="match status" value="1"/>
</dbReference>
<keyword evidence="1 3" id="KW-0963">Cytoplasm</keyword>
<feature type="compositionally biased region" description="Pro residues" evidence="4">
    <location>
        <begin position="442"/>
        <end position="453"/>
    </location>
</feature>
<feature type="region of interest" description="Disordered" evidence="4">
    <location>
        <begin position="65"/>
        <end position="89"/>
    </location>
</feature>
<proteinExistence type="inferred from homology"/>
<name>A0A5C3QD02_9AGAR</name>
<feature type="region of interest" description="Disordered" evidence="4">
    <location>
        <begin position="432"/>
        <end position="455"/>
    </location>
</feature>
<dbReference type="InterPro" id="IPR014729">
    <property type="entry name" value="Rossmann-like_a/b/a_fold"/>
</dbReference>
<dbReference type="GO" id="GO:0005829">
    <property type="term" value="C:cytosol"/>
    <property type="evidence" value="ECO:0007669"/>
    <property type="project" value="TreeGrafter"/>
</dbReference>
<dbReference type="GO" id="GO:0016779">
    <property type="term" value="F:nucleotidyltransferase activity"/>
    <property type="evidence" value="ECO:0007669"/>
    <property type="project" value="UniProtKB-UniRule"/>
</dbReference>
<dbReference type="Pfam" id="PF10288">
    <property type="entry name" value="CTU2"/>
    <property type="match status" value="1"/>
</dbReference>
<gene>
    <name evidence="3" type="primary">NCS2</name>
    <name evidence="3" type="synonym">CTU2</name>
    <name evidence="5" type="ORF">BDV98DRAFT_594881</name>
</gene>